<keyword evidence="3" id="KW-1185">Reference proteome</keyword>
<dbReference type="InterPro" id="IPR043502">
    <property type="entry name" value="DNA/RNA_pol_sf"/>
</dbReference>
<dbReference type="InterPro" id="IPR053134">
    <property type="entry name" value="RNA-dir_DNA_polymerase"/>
</dbReference>
<evidence type="ECO:0000313" key="3">
    <source>
        <dbReference type="Proteomes" id="UP001151760"/>
    </source>
</evidence>
<proteinExistence type="predicted"/>
<dbReference type="PANTHER" id="PTHR24559:SF444">
    <property type="entry name" value="REVERSE TRANSCRIPTASE DOMAIN-CONTAINING PROTEIN"/>
    <property type="match status" value="1"/>
</dbReference>
<keyword evidence="1" id="KW-0812">Transmembrane</keyword>
<evidence type="ECO:0000256" key="1">
    <source>
        <dbReference type="SAM" id="Phobius"/>
    </source>
</evidence>
<feature type="transmembrane region" description="Helical" evidence="1">
    <location>
        <begin position="470"/>
        <end position="489"/>
    </location>
</feature>
<dbReference type="Proteomes" id="UP001151760">
    <property type="component" value="Unassembled WGS sequence"/>
</dbReference>
<reference evidence="2" key="1">
    <citation type="journal article" date="2022" name="Int. J. Mol. Sci.">
        <title>Draft Genome of Tanacetum Coccineum: Genomic Comparison of Closely Related Tanacetum-Family Plants.</title>
        <authorList>
            <person name="Yamashiro T."/>
            <person name="Shiraishi A."/>
            <person name="Nakayama K."/>
            <person name="Satake H."/>
        </authorList>
    </citation>
    <scope>NUCLEOTIDE SEQUENCE</scope>
</reference>
<dbReference type="PANTHER" id="PTHR24559">
    <property type="entry name" value="TRANSPOSON TY3-I GAG-POL POLYPROTEIN"/>
    <property type="match status" value="1"/>
</dbReference>
<comment type="caution">
    <text evidence="2">The sequence shown here is derived from an EMBL/GenBank/DDBJ whole genome shotgun (WGS) entry which is preliminary data.</text>
</comment>
<dbReference type="SUPFAM" id="SSF56672">
    <property type="entry name" value="DNA/RNA polymerases"/>
    <property type="match status" value="1"/>
</dbReference>
<sequence>MSVRLADRSFQYPVGITENMLVEVVIRVKQKQLNLGVGTERMIFNIDSAMKHSYLNDDTCFSIDVIDEILNEDFDALLDEGSKILHFIKGALLEEEIFAEFNEFMAIIADENSESESDTEEPPFKKITINTNYKIKTSLEERPTDLELKPLPDNLEYVFLEEPFFLPVIISSQLSKEKKNKLVSILKKHKEAFTWKTTNIPGIFSSFCKHKIQLLDDKKPIVQKQRRLNQNMQEVVKKEIVKLLDTGIIYPIADSPWVSPIHYVPKKGGITVIINKNEELVPTRTVTGWRVCIDYRKLNEATAKDHFPLPCMDQMLERLAGNKYFCFLEGECLLVYLMLLPPKVHVGNLSRYDQRIRRNAHLVLNWEKCHFMVKEGIVLGHKVSSAGLEVDKAKIDVISKLPPPTNIKGFYWPTIIKEAHTLVRLCEACQKTGNISKHDEMSLNNIQSTSFTQGKVSNISIGSSISSEGFLSSILLSMVIIVTVVIVVVDDVSLILKASLRSLGNPNDEDYPRVSRAFGDPIGFFYSVRFGRKAFPPVVAIIGGSLGPVFLLGLSAFAMVAACASRAVVKSAISCRGHPKLWLVFRMLTSFWEAFYQHKITRIEEEDGEWIRFLGGNSSLGIKKYRGLNSNDGGSIGDGVKIAGEVIGSGDEIEFSEELKDLLPAEAGKIIR</sequence>
<gene>
    <name evidence="2" type="ORF">Tco_0683265</name>
</gene>
<dbReference type="InterPro" id="IPR043128">
    <property type="entry name" value="Rev_trsase/Diguanyl_cyclase"/>
</dbReference>
<name>A0ABQ4XTH2_9ASTR</name>
<evidence type="ECO:0008006" key="4">
    <source>
        <dbReference type="Google" id="ProtNLM"/>
    </source>
</evidence>
<feature type="transmembrane region" description="Helical" evidence="1">
    <location>
        <begin position="538"/>
        <end position="562"/>
    </location>
</feature>
<dbReference type="EMBL" id="BQNB010009809">
    <property type="protein sequence ID" value="GJS68700.1"/>
    <property type="molecule type" value="Genomic_DNA"/>
</dbReference>
<accession>A0ABQ4XTH2</accession>
<organism evidence="2 3">
    <name type="scientific">Tanacetum coccineum</name>
    <dbReference type="NCBI Taxonomy" id="301880"/>
    <lineage>
        <taxon>Eukaryota</taxon>
        <taxon>Viridiplantae</taxon>
        <taxon>Streptophyta</taxon>
        <taxon>Embryophyta</taxon>
        <taxon>Tracheophyta</taxon>
        <taxon>Spermatophyta</taxon>
        <taxon>Magnoliopsida</taxon>
        <taxon>eudicotyledons</taxon>
        <taxon>Gunneridae</taxon>
        <taxon>Pentapetalae</taxon>
        <taxon>asterids</taxon>
        <taxon>campanulids</taxon>
        <taxon>Asterales</taxon>
        <taxon>Asteraceae</taxon>
        <taxon>Asteroideae</taxon>
        <taxon>Anthemideae</taxon>
        <taxon>Anthemidinae</taxon>
        <taxon>Tanacetum</taxon>
    </lineage>
</organism>
<protein>
    <recommendedName>
        <fullName evidence="4">Reverse transcriptase domain-containing protein</fullName>
    </recommendedName>
</protein>
<keyword evidence="1" id="KW-0472">Membrane</keyword>
<reference evidence="2" key="2">
    <citation type="submission" date="2022-01" db="EMBL/GenBank/DDBJ databases">
        <authorList>
            <person name="Yamashiro T."/>
            <person name="Shiraishi A."/>
            <person name="Satake H."/>
            <person name="Nakayama K."/>
        </authorList>
    </citation>
    <scope>NUCLEOTIDE SEQUENCE</scope>
</reference>
<keyword evidence="1" id="KW-1133">Transmembrane helix</keyword>
<dbReference type="Gene3D" id="3.30.70.270">
    <property type="match status" value="1"/>
</dbReference>
<dbReference type="Gene3D" id="3.10.10.10">
    <property type="entry name" value="HIV Type 1 Reverse Transcriptase, subunit A, domain 1"/>
    <property type="match status" value="1"/>
</dbReference>
<evidence type="ECO:0000313" key="2">
    <source>
        <dbReference type="EMBL" id="GJS68700.1"/>
    </source>
</evidence>